<dbReference type="EMBL" id="AAQR03023787">
    <property type="status" value="NOT_ANNOTATED_CDS"/>
    <property type="molecule type" value="Genomic_DNA"/>
</dbReference>
<dbReference type="EMBL" id="AAQR03023785">
    <property type="status" value="NOT_ANNOTATED_CDS"/>
    <property type="molecule type" value="Genomic_DNA"/>
</dbReference>
<sequence length="1428" mass="153989">LTVRHRKQLLAAYDSLTDKHLTGYFNNTRIRRHLLRSGLITRSGRILSEREYKLNIMKRDHQKYIRECLAQAIFHKVLDMERYHQLEVKKKLETLARKERIQRFKGEHTRRFIEDNMPRLSPRPPLGPRTNRGHNVLVDEGPSSPLALTDPRPYTAPGNMQPPIRLQPLPRNPAVETVPKMTSGSRSKHSLLENTAPFPIGGRKAVMKFRNSGGNSQRMDLNRLPNISGYMMPIPPPPPPPNGRTTRENRSEAWRRRTFRPTTAPNGFQPVFARESRSIYKPSPHSNAAITMIYLGKNVHLAYDNPDFRDEIKVYQQHCGGENLCVYKGKLLEKETFQFISKRHHGFPFSLTFFLNGIQVNRLSSCCEYKHRKGSRLGGKRGYFGFVCVERSSPCYKCIIAMGLDKKPTSAKPKKEKSIEKREELKKGERRVRKDGENMTPRRNEIKGDKTCVSDIFSAQEIKTGDREVVTAMEEMERKEKPRPDVWDNDQDNTLKYDYEEDFEVEEEKQDEKDNEEGKAGERMNGTSRSPSDDEEDNLDPEKEREASSWKAPDAPDVVEEEDDGGSDSDSEEEQQGIKITSVVSFRSHRYSSSSEDESPLQDRDIHTENSTEESSRSSSPQELSENEELGQSHLLIEESLETETEDQRVTKADVETKSLPIEEDFENIREEEIERGIPEIAESLSEKSRKQASAGEKEEKSKLWEGSNSKVKDKKAGFLGVETGEKNSLPPVYDLSVGATERDSVVEERPARSSSEEPPQVAQEMSALGNRETAEEGAAPGRRAAALEEKGAAGLRGEGGVPEVPTGDGKATAEPPALAEQPPGESGVPAGPASRAQAGARRLGTQRRNPTGGAAAGDTVGLKEDEASAKQALMPTVLEPEGAASEREQAPDAAAVGNKQAAPDWKRLQEAASLRDAGTPESGEERGRDPEGAAGDNGEEAPADPADAGSWGDTAPRPRKGSAEAALGGERKRVARTGAPSSLSAAEAGPSGTLVPGGRPEDLCKEDAEKEDTATEPEPKTEYDEKEKLPQGLDEARERRRSGGPRTPLDEGGRAGGQEPRVGAPEGRGAAEETQELEGGKTEKEGVSEEGTNAPHNGAQSGAEKEAPVTASASSEDPGLLEDSLGERGVSVFEATAGFEKSLANVTALRKDWKVGRLMAAGDAQPRSGAGPRGGQEAAPAELRPGRGLGAAGAPAGGLGGPQPPDLHTPSQAHEPEAEDREHLASLGGRGAGERAGVVRTREDAPGAGPTTAGRLREDPGQGGASAQAPAGAREVLAGSKTAEGKATANKASSLSEVSGDETQRGEEEVPGATAETVAVEGTALSPEPQPAVQEATVTPAPEGGEGAPREQGALEGKASGQGKDQEAGTAHERGGQESGTGEESPEKQTAPGGERPQAVAAHPRKPDFAGSQEEPEHTVNGESEGA</sequence>
<feature type="compositionally biased region" description="Basic and acidic residues" evidence="1">
    <location>
        <begin position="1365"/>
        <end position="1377"/>
    </location>
</feature>
<protein>
    <submittedName>
        <fullName evidence="3">Glutamate rich 3</fullName>
    </submittedName>
</protein>
<accession>H0X536</accession>
<evidence type="ECO:0000259" key="2">
    <source>
        <dbReference type="Pfam" id="PF15257"/>
    </source>
</evidence>
<feature type="compositionally biased region" description="Basic and acidic residues" evidence="1">
    <location>
        <begin position="510"/>
        <end position="522"/>
    </location>
</feature>
<organism evidence="3 4">
    <name type="scientific">Otolemur garnettii</name>
    <name type="common">Small-eared galago</name>
    <name type="synonym">Garnett's greater bushbaby</name>
    <dbReference type="NCBI Taxonomy" id="30611"/>
    <lineage>
        <taxon>Eukaryota</taxon>
        <taxon>Metazoa</taxon>
        <taxon>Chordata</taxon>
        <taxon>Craniata</taxon>
        <taxon>Vertebrata</taxon>
        <taxon>Euteleostomi</taxon>
        <taxon>Mammalia</taxon>
        <taxon>Eutheria</taxon>
        <taxon>Euarchontoglires</taxon>
        <taxon>Primates</taxon>
        <taxon>Strepsirrhini</taxon>
        <taxon>Lorisiformes</taxon>
        <taxon>Galagidae</taxon>
        <taxon>Otolemur</taxon>
    </lineage>
</organism>
<dbReference type="GeneTree" id="ENSGT00530000064485"/>
<feature type="compositionally biased region" description="Basic and acidic residues" evidence="1">
    <location>
        <begin position="685"/>
        <end position="704"/>
    </location>
</feature>
<feature type="region of interest" description="Disordered" evidence="1">
    <location>
        <begin position="474"/>
        <end position="1124"/>
    </location>
</feature>
<dbReference type="FunCoup" id="H0X536">
    <property type="interactions" value="64"/>
</dbReference>
<feature type="compositionally biased region" description="Low complexity" evidence="1">
    <location>
        <begin position="1313"/>
        <end position="1325"/>
    </location>
</feature>
<dbReference type="STRING" id="30611.ENSOGAP00000010364"/>
<reference evidence="3" key="2">
    <citation type="submission" date="2025-08" db="UniProtKB">
        <authorList>
            <consortium name="Ensembl"/>
        </authorList>
    </citation>
    <scope>IDENTIFICATION</scope>
</reference>
<feature type="compositionally biased region" description="Acidic residues" evidence="1">
    <location>
        <begin position="557"/>
        <end position="575"/>
    </location>
</feature>
<feature type="compositionally biased region" description="Basic and acidic residues" evidence="1">
    <location>
        <begin position="1079"/>
        <end position="1088"/>
    </location>
</feature>
<feature type="compositionally biased region" description="Gly residues" evidence="1">
    <location>
        <begin position="1188"/>
        <end position="1202"/>
    </location>
</feature>
<keyword evidence="4" id="KW-1185">Reference proteome</keyword>
<dbReference type="InterPro" id="IPR027962">
    <property type="entry name" value="ERICH3"/>
</dbReference>
<feature type="compositionally biased region" description="Basic and acidic residues" evidence="1">
    <location>
        <begin position="741"/>
        <end position="756"/>
    </location>
</feature>
<dbReference type="EMBL" id="AAQR03023784">
    <property type="status" value="NOT_ANNOTATED_CDS"/>
    <property type="molecule type" value="Genomic_DNA"/>
</dbReference>
<reference evidence="4" key="1">
    <citation type="submission" date="2011-03" db="EMBL/GenBank/DDBJ databases">
        <title>Version 3 of the genome sequence of Otolemur garnettii (Bushbaby).</title>
        <authorList>
            <consortium name="The Broad Institute Genome Sequencing Platform"/>
            <person name="Di Palma F."/>
            <person name="Johnson J."/>
            <person name="Lander E.S."/>
            <person name="Lindblad-Toh K."/>
            <person name="Jaffe D.B."/>
            <person name="Gnerre S."/>
            <person name="MacCallum I."/>
            <person name="Przybylski D."/>
            <person name="Ribeiro F.J."/>
            <person name="Burton J.N."/>
            <person name="Walker B.J."/>
            <person name="Sharpe T."/>
            <person name="Hall G."/>
        </authorList>
    </citation>
    <scope>NUCLEOTIDE SEQUENCE [LARGE SCALE GENOMIC DNA]</scope>
</reference>
<feature type="compositionally biased region" description="Basic and acidic residues" evidence="1">
    <location>
        <begin position="601"/>
        <end position="616"/>
    </location>
</feature>
<dbReference type="EMBL" id="AAQR03023783">
    <property type="status" value="NOT_ANNOTATED_CDS"/>
    <property type="molecule type" value="Genomic_DNA"/>
</dbReference>
<feature type="compositionally biased region" description="Basic and acidic residues" evidence="1">
    <location>
        <begin position="667"/>
        <end position="678"/>
    </location>
</feature>
<dbReference type="GO" id="GO:0097730">
    <property type="term" value="C:non-motile cilium"/>
    <property type="evidence" value="ECO:0007669"/>
    <property type="project" value="Ensembl"/>
</dbReference>
<feature type="compositionally biased region" description="Basic and acidic residues" evidence="1">
    <location>
        <begin position="474"/>
        <end position="486"/>
    </location>
</feature>
<name>H0X536_OTOGA</name>
<dbReference type="EMBL" id="AAQR03023786">
    <property type="status" value="NOT_ANNOTATED_CDS"/>
    <property type="molecule type" value="Genomic_DNA"/>
</dbReference>
<evidence type="ECO:0000313" key="3">
    <source>
        <dbReference type="Ensembl" id="ENSOGAP00000010364.2"/>
    </source>
</evidence>
<dbReference type="GO" id="GO:0005930">
    <property type="term" value="C:axoneme"/>
    <property type="evidence" value="ECO:0007669"/>
    <property type="project" value="Ensembl"/>
</dbReference>
<dbReference type="GO" id="GO:0060271">
    <property type="term" value="P:cilium assembly"/>
    <property type="evidence" value="ECO:0007669"/>
    <property type="project" value="Ensembl"/>
</dbReference>
<dbReference type="Proteomes" id="UP000005225">
    <property type="component" value="Unassembled WGS sequence"/>
</dbReference>
<evidence type="ECO:0000256" key="1">
    <source>
        <dbReference type="SAM" id="MobiDB-lite"/>
    </source>
</evidence>
<dbReference type="EMBL" id="AAQR03023782">
    <property type="status" value="NOT_ANNOTATED_CDS"/>
    <property type="molecule type" value="Genomic_DNA"/>
</dbReference>
<feature type="compositionally biased region" description="Polar residues" evidence="1">
    <location>
        <begin position="1091"/>
        <end position="1101"/>
    </location>
</feature>
<dbReference type="InParanoid" id="H0X536"/>
<dbReference type="PANTHER" id="PTHR23034">
    <property type="entry name" value="GLUTAMATE-RICH PROTEIN 3"/>
    <property type="match status" value="1"/>
</dbReference>
<dbReference type="HOGENOM" id="CLU_004102_0_0_1"/>
<feature type="region of interest" description="Disordered" evidence="1">
    <location>
        <begin position="408"/>
        <end position="451"/>
    </location>
</feature>
<dbReference type="Pfam" id="PF15257">
    <property type="entry name" value="DUF4590"/>
    <property type="match status" value="1"/>
</dbReference>
<dbReference type="eggNOG" id="ENOG502QVG1">
    <property type="taxonomic scope" value="Eukaryota"/>
</dbReference>
<feature type="domain" description="DUF4590" evidence="2">
    <location>
        <begin position="300"/>
        <end position="411"/>
    </location>
</feature>
<dbReference type="Ensembl" id="ENSOGAT00000011586.2">
    <property type="protein sequence ID" value="ENSOGAP00000010364.2"/>
    <property type="gene ID" value="ENSOGAG00000011583.2"/>
</dbReference>
<dbReference type="OMA" id="PEEDPIM"/>
<feature type="compositionally biased region" description="Basic and acidic residues" evidence="1">
    <location>
        <begin position="1000"/>
        <end position="1039"/>
    </location>
</feature>
<feature type="compositionally biased region" description="Basic and acidic residues" evidence="1">
    <location>
        <begin position="416"/>
        <end position="451"/>
    </location>
</feature>
<feature type="compositionally biased region" description="Low complexity" evidence="1">
    <location>
        <begin position="582"/>
        <end position="594"/>
    </location>
</feature>
<feature type="region of interest" description="Disordered" evidence="1">
    <location>
        <begin position="178"/>
        <end position="197"/>
    </location>
</feature>
<feature type="compositionally biased region" description="Basic and acidic residues" evidence="1">
    <location>
        <begin position="1215"/>
        <end position="1225"/>
    </location>
</feature>
<evidence type="ECO:0000313" key="4">
    <source>
        <dbReference type="Proteomes" id="UP000005225"/>
    </source>
</evidence>
<dbReference type="InterPro" id="IPR048257">
    <property type="entry name" value="DUF4590"/>
</dbReference>
<feature type="compositionally biased region" description="Basic and acidic residues" evidence="1">
    <location>
        <begin position="646"/>
        <end position="657"/>
    </location>
</feature>
<proteinExistence type="predicted"/>
<feature type="compositionally biased region" description="Acidic residues" evidence="1">
    <location>
        <begin position="499"/>
        <end position="509"/>
    </location>
</feature>
<dbReference type="PANTHER" id="PTHR23034:SF2">
    <property type="entry name" value="GLUTAMATE-RICH PROTEIN 3"/>
    <property type="match status" value="1"/>
</dbReference>
<feature type="region of interest" description="Disordered" evidence="1">
    <location>
        <begin position="1161"/>
        <end position="1428"/>
    </location>
</feature>
<reference evidence="3" key="3">
    <citation type="submission" date="2025-09" db="UniProtKB">
        <authorList>
            <consortium name="Ensembl"/>
        </authorList>
    </citation>
    <scope>IDENTIFICATION</scope>
</reference>